<organism evidence="2">
    <name type="scientific">Coccolithus braarudii</name>
    <dbReference type="NCBI Taxonomy" id="221442"/>
    <lineage>
        <taxon>Eukaryota</taxon>
        <taxon>Haptista</taxon>
        <taxon>Haptophyta</taxon>
        <taxon>Prymnesiophyceae</taxon>
        <taxon>Coccolithales</taxon>
        <taxon>Coccolithaceae</taxon>
        <taxon>Coccolithus</taxon>
    </lineage>
</organism>
<evidence type="ECO:0008006" key="3">
    <source>
        <dbReference type="Google" id="ProtNLM"/>
    </source>
</evidence>
<accession>A0A7S0L3L1</accession>
<evidence type="ECO:0000313" key="2">
    <source>
        <dbReference type="EMBL" id="CAD8599738.1"/>
    </source>
</evidence>
<feature type="compositionally biased region" description="Low complexity" evidence="1">
    <location>
        <begin position="120"/>
        <end position="133"/>
    </location>
</feature>
<dbReference type="PANTHER" id="PTHR43394:SF1">
    <property type="entry name" value="ATP-BINDING CASSETTE SUB-FAMILY B MEMBER 10, MITOCHONDRIAL"/>
    <property type="match status" value="1"/>
</dbReference>
<feature type="compositionally biased region" description="Low complexity" evidence="1">
    <location>
        <begin position="162"/>
        <end position="181"/>
    </location>
</feature>
<feature type="compositionally biased region" description="Gly residues" evidence="1">
    <location>
        <begin position="192"/>
        <end position="206"/>
    </location>
</feature>
<dbReference type="InterPro" id="IPR027417">
    <property type="entry name" value="P-loop_NTPase"/>
</dbReference>
<gene>
    <name evidence="2" type="ORF">CPEL01642_LOCUS3068</name>
</gene>
<reference evidence="2" key="1">
    <citation type="submission" date="2021-01" db="EMBL/GenBank/DDBJ databases">
        <authorList>
            <person name="Corre E."/>
            <person name="Pelletier E."/>
            <person name="Niang G."/>
            <person name="Scheremetjew M."/>
            <person name="Finn R."/>
            <person name="Kale V."/>
            <person name="Holt S."/>
            <person name="Cochrane G."/>
            <person name="Meng A."/>
            <person name="Brown T."/>
            <person name="Cohen L."/>
        </authorList>
    </citation>
    <scope>NUCLEOTIDE SEQUENCE</scope>
    <source>
        <strain evidence="2">PLY182g</strain>
    </source>
</reference>
<dbReference type="AlphaFoldDB" id="A0A7S0L3L1"/>
<dbReference type="SUPFAM" id="SSF52540">
    <property type="entry name" value="P-loop containing nucleoside triphosphate hydrolases"/>
    <property type="match status" value="1"/>
</dbReference>
<protein>
    <recommendedName>
        <fullName evidence="3">ABC transporter domain-containing protein</fullName>
    </recommendedName>
</protein>
<evidence type="ECO:0000256" key="1">
    <source>
        <dbReference type="SAM" id="MobiDB-lite"/>
    </source>
</evidence>
<dbReference type="GO" id="GO:0005743">
    <property type="term" value="C:mitochondrial inner membrane"/>
    <property type="evidence" value="ECO:0007669"/>
    <property type="project" value="TreeGrafter"/>
</dbReference>
<dbReference type="Gene3D" id="3.40.50.300">
    <property type="entry name" value="P-loop containing nucleotide triphosphate hydrolases"/>
    <property type="match status" value="1"/>
</dbReference>
<dbReference type="InterPro" id="IPR039421">
    <property type="entry name" value="Type_1_exporter"/>
</dbReference>
<dbReference type="PANTHER" id="PTHR43394">
    <property type="entry name" value="ATP-DEPENDENT PERMEASE MDL1, MITOCHONDRIAL"/>
    <property type="match status" value="1"/>
</dbReference>
<sequence length="223" mass="23211">MMLLDEATSALDAESESAVQQALDNLIWRGEGCTVLLVAHRLSTVINAHVIHVLDNGESIEHGTHSQLLELNGMYASLVHHQLQRQAESLPASAQPPPAAGGVVAEGAVTAPDQRGRNQSPTSSVSSNSAFSSRSEEGGGRAGRRRASSILPTFKRRERRASSIVTAASSTSTSSQPATTTRICESSDRGVDGGFGVDGPCSGGGGGDRDGSVATTRHRRATQ</sequence>
<feature type="region of interest" description="Disordered" evidence="1">
    <location>
        <begin position="111"/>
        <end position="223"/>
    </location>
</feature>
<dbReference type="EMBL" id="HBEY01006286">
    <property type="protein sequence ID" value="CAD8599738.1"/>
    <property type="molecule type" value="Transcribed_RNA"/>
</dbReference>
<proteinExistence type="predicted"/>
<dbReference type="GO" id="GO:0015421">
    <property type="term" value="F:ABC-type oligopeptide transporter activity"/>
    <property type="evidence" value="ECO:0007669"/>
    <property type="project" value="TreeGrafter"/>
</dbReference>
<name>A0A7S0L3L1_9EUKA</name>
<dbReference type="GO" id="GO:0090374">
    <property type="term" value="P:oligopeptide export from mitochondrion"/>
    <property type="evidence" value="ECO:0007669"/>
    <property type="project" value="TreeGrafter"/>
</dbReference>